<gene>
    <name evidence="1" type="ORF">SDC9_207805</name>
</gene>
<reference evidence="1" key="1">
    <citation type="submission" date="2019-08" db="EMBL/GenBank/DDBJ databases">
        <authorList>
            <person name="Kucharzyk K."/>
            <person name="Murdoch R.W."/>
            <person name="Higgins S."/>
            <person name="Loffler F."/>
        </authorList>
    </citation>
    <scope>NUCLEOTIDE SEQUENCE</scope>
</reference>
<name>A0A645JAE1_9ZZZZ</name>
<organism evidence="1">
    <name type="scientific">bioreactor metagenome</name>
    <dbReference type="NCBI Taxonomy" id="1076179"/>
    <lineage>
        <taxon>unclassified sequences</taxon>
        <taxon>metagenomes</taxon>
        <taxon>ecological metagenomes</taxon>
    </lineage>
</organism>
<evidence type="ECO:0000313" key="1">
    <source>
        <dbReference type="EMBL" id="MPN60082.1"/>
    </source>
</evidence>
<dbReference type="Gene3D" id="3.30.70.270">
    <property type="match status" value="1"/>
</dbReference>
<sequence>MSRLCKKVLLGLNQQIVIQGNEVYVEGRVGCSEFPRHGATEPLLIKNSEIALERAISSQGLEYEIFERLNLDQYR</sequence>
<accession>A0A645JAE1</accession>
<dbReference type="EMBL" id="VSSQ01134867">
    <property type="protein sequence ID" value="MPN60082.1"/>
    <property type="molecule type" value="Genomic_DNA"/>
</dbReference>
<protein>
    <submittedName>
        <fullName evidence="1">Uncharacterized protein</fullName>
    </submittedName>
</protein>
<dbReference type="AlphaFoldDB" id="A0A645JAE1"/>
<dbReference type="InterPro" id="IPR043128">
    <property type="entry name" value="Rev_trsase/Diguanyl_cyclase"/>
</dbReference>
<proteinExistence type="predicted"/>
<comment type="caution">
    <text evidence="1">The sequence shown here is derived from an EMBL/GenBank/DDBJ whole genome shotgun (WGS) entry which is preliminary data.</text>
</comment>